<evidence type="ECO:0000313" key="3">
    <source>
        <dbReference type="EMBL" id="QCI06120.1"/>
    </source>
</evidence>
<reference evidence="3" key="2">
    <citation type="submission" date="2019-04" db="EMBL/GenBank/DDBJ databases">
        <authorList>
            <person name="Pasella M."/>
        </authorList>
    </citation>
    <scope>NUCLEOTIDE SEQUENCE</scope>
    <source>
        <strain evidence="3">VRM320</strain>
    </source>
</reference>
<geneLocation type="plastid" evidence="3"/>
<dbReference type="InterPro" id="IPR025960">
    <property type="entry name" value="RVT_N"/>
</dbReference>
<sequence length="445" mass="54093">MQTQTINLDCLLLWQSLPWQKISQRIFILQERMYKLSKQCNQYYVYKIQDYILNCSDAKLLAIQVISNSLNQYYVNNDKEKYQVHHIDKLYIYKYFYHDTACSQKYKIIIEYIKQYLVYLSINPEWKARLEPVYKFNASDNTSCHFIYRISNFFSKNYSYKSSLQCINPLSTYLSNKYINLNYLLKRMCALPSISLYIQYWLHNQYFLEPLQRKICILNSTNKYMINSLVQLLYHIIYNGIEWYSIMIFQYDINSMHIFKNLYLASNINNVLKLYINSNYLQSKITYLKKVKYIYKEINLYHLNSFCNYNNLKAEHIGHAFKYCFDARQGFNSLYNAKNKVTMQIQPYVYQNLIDNIKSLLYYSNYFGKLKRYRAVNYSNVLMKINKMIINFYKYYYPLINASNVYLLLNLLNNTLLKWMKVKNDKIKLLFWNNKYLNYQFVCII</sequence>
<reference evidence="3" key="1">
    <citation type="journal article" date="2019" name="Mol. Phylogenet. Evol.">
        <title>Morphological evolution and classification of the red algal order Ceramiales inferred using plastid phylogenomics.</title>
        <authorList>
            <person name="Diaz-Tapia P."/>
            <person name="Pasella M.M."/>
            <person name="Verbruggen H."/>
            <person name="Maggs C.A."/>
        </authorList>
    </citation>
    <scope>NUCLEOTIDE SEQUENCE</scope>
    <source>
        <strain evidence="3">VRM320</strain>
    </source>
</reference>
<dbReference type="Pfam" id="PF13655">
    <property type="entry name" value="RVT_N"/>
    <property type="match status" value="1"/>
</dbReference>
<protein>
    <recommendedName>
        <fullName evidence="2">Reverse transcriptase N-terminal domain-containing protein</fullName>
    </recommendedName>
</protein>
<name>A0A4D6WUN1_9FLOR</name>
<keyword evidence="1" id="KW-0812">Transmembrane</keyword>
<dbReference type="AlphaFoldDB" id="A0A4D6WUN1"/>
<keyword evidence="1" id="KW-0472">Membrane</keyword>
<accession>A0A4D6WUN1</accession>
<dbReference type="EMBL" id="MK814651">
    <property type="protein sequence ID" value="QCI06120.1"/>
    <property type="molecule type" value="Genomic_DNA"/>
</dbReference>
<feature type="domain" description="Reverse transcriptase N-terminal" evidence="2">
    <location>
        <begin position="14"/>
        <end position="68"/>
    </location>
</feature>
<keyword evidence="1" id="KW-1133">Transmembrane helix</keyword>
<proteinExistence type="predicted"/>
<evidence type="ECO:0000259" key="2">
    <source>
        <dbReference type="Pfam" id="PF13655"/>
    </source>
</evidence>
<organism evidence="3">
    <name type="scientific">Dicranema revolutum</name>
    <dbReference type="NCBI Taxonomy" id="239144"/>
    <lineage>
        <taxon>Eukaryota</taxon>
        <taxon>Rhodophyta</taxon>
        <taxon>Florideophyceae</taxon>
        <taxon>Rhodymeniophycidae</taxon>
        <taxon>Gigartinales</taxon>
        <taxon>Dicranemataceae</taxon>
        <taxon>Dicranema</taxon>
    </lineage>
</organism>
<keyword evidence="3" id="KW-0934">Plastid</keyword>
<feature type="transmembrane region" description="Helical" evidence="1">
    <location>
        <begin position="395"/>
        <end position="413"/>
    </location>
</feature>
<evidence type="ECO:0000256" key="1">
    <source>
        <dbReference type="SAM" id="Phobius"/>
    </source>
</evidence>
<gene>
    <name evidence="3" type="primary">orf445</name>
</gene>